<gene>
    <name evidence="1" type="ORF">CRX69_16460</name>
</gene>
<sequence>MLAPQLGRSGFDAAVAKQRMVLEGRYLQEHPGTAYADINDKLFAKANGKAPESMTGRLLADAKQAQQTLIHELEKLTEDPQQPPDLEAYQTVLTQAVRAQTDLLGAHVALYEQALTDPQLSAADRQHIERSENAFALHAQQTVNLIPDALKTALTKADATVSALKQLKQPSEDWERISTMLSDLVEHTSVDGEFKDALDNAKLPAKLQQLHQHNDGWGATAKAVVAGAVPQMLASGLAFGFARAVVESAVPDLKAQAFATAPVMAAAHEVGTNLLKPMSQEMMGGWALKPVKASEVIPNPNPRAIVDGELKPLTAEQKDVAMQEVDELRGRHLNAQQANKNGTGIGEAEAFGAFGLAQGIRQGIGLAQPHIPVEQFGPRTLASMAGGLIMGGVQSGAQLRSTVADRRGRELPTHTFKEVDKPLANRLAKAASDAVLASDPSNPEVRQSLFSKTYGSLAGLGSAMGVSSAARAFGSDTPAQQFGQVLLAALGSPALLIPAYASFQAGAETEARLAALEKERKTQELPGPGAPAQVPTSNFPRTQTAMQNIRSPDRADLPHGSMPGTWGRTAENTFHRIRGGLQIASQAPTELTELAIKQVTARVGNNADDVADPQPPEAVPQK</sequence>
<dbReference type="RefSeq" id="WP_107322383.1">
    <property type="nucleotide sequence ID" value="NZ_CP024081.1"/>
</dbReference>
<dbReference type="EMBL" id="CP024081">
    <property type="protein sequence ID" value="AVU76708.1"/>
    <property type="molecule type" value="Genomic_DNA"/>
</dbReference>
<name>A0ABM6UGM2_9PSED</name>
<dbReference type="Proteomes" id="UP000241936">
    <property type="component" value="Chromosome"/>
</dbReference>
<evidence type="ECO:0008006" key="3">
    <source>
        <dbReference type="Google" id="ProtNLM"/>
    </source>
</evidence>
<evidence type="ECO:0000313" key="1">
    <source>
        <dbReference type="EMBL" id="AVU76708.1"/>
    </source>
</evidence>
<keyword evidence="2" id="KW-1185">Reference proteome</keyword>
<organism evidence="1 2">
    <name type="scientific">Pseudomonas rhizophila</name>
    <dbReference type="NCBI Taxonomy" id="2045200"/>
    <lineage>
        <taxon>Bacteria</taxon>
        <taxon>Pseudomonadati</taxon>
        <taxon>Pseudomonadota</taxon>
        <taxon>Gammaproteobacteria</taxon>
        <taxon>Pseudomonadales</taxon>
        <taxon>Pseudomonadaceae</taxon>
        <taxon>Pseudomonas</taxon>
    </lineage>
</organism>
<evidence type="ECO:0000313" key="2">
    <source>
        <dbReference type="Proteomes" id="UP000241936"/>
    </source>
</evidence>
<proteinExistence type="predicted"/>
<reference evidence="1 2" key="1">
    <citation type="journal article" date="2018" name="Front. Microbiol.">
        <title>Pseudomonas rhizophila S211, a New Plant Growth-Promoting Rhizobacterium with Potential in Pesticide-Bioremediation.</title>
        <authorList>
            <person name="Hassen W."/>
            <person name="Neifar M."/>
            <person name="Cherif H."/>
            <person name="Najjari A."/>
            <person name="Chouchane H."/>
            <person name="Driouich R.C."/>
            <person name="Salah A."/>
            <person name="Naili F."/>
            <person name="Mosbah A."/>
            <person name="Souissi Y."/>
            <person name="Raddadi N."/>
            <person name="Ouzari H.I."/>
            <person name="Fava F."/>
            <person name="Cherif A."/>
        </authorList>
    </citation>
    <scope>NUCLEOTIDE SEQUENCE [LARGE SCALE GENOMIC DNA]</scope>
    <source>
        <strain evidence="1 2">S211</strain>
    </source>
</reference>
<accession>A0ABM6UGM2</accession>
<protein>
    <recommendedName>
        <fullName evidence="3">Effector protein hopM1</fullName>
    </recommendedName>
</protein>